<proteinExistence type="predicted"/>
<keyword evidence="2" id="KW-0472">Membrane</keyword>
<sequence>MSKRLVPSDDAGDEPGGHCDQHVRVIHATPFVSTRRRLEMVLVVVGNAAATMVRRQPLAATIRRAAPVVAVIAVIRLAAIVAPVVMPLVAMVVMAVRAMVVVMLRVAVTVVIEVVLLRRCKRCARGQQRQGHERSNEAFHQRTPGSQEMPVHLHGRSFKLNT</sequence>
<accession>A0AAI7ZEN4</accession>
<feature type="region of interest" description="Disordered" evidence="1">
    <location>
        <begin position="126"/>
        <end position="162"/>
    </location>
</feature>
<reference evidence="3 4" key="1">
    <citation type="journal article" date="2002" name="Nature">
        <title>Comparison of the genomes of two Xanthomonas pathogens with differing host specificities.</title>
        <authorList>
            <person name="da Silva A.C."/>
            <person name="Ferro J.A."/>
            <person name="Reinach F.C."/>
            <person name="Farah C.S."/>
            <person name="Furlan L.R."/>
            <person name="Quaggio R.B."/>
            <person name="Monteiro-Vitorello C.B."/>
            <person name="Van Sluys M.A."/>
            <person name="Almeida N.F."/>
            <person name="Alves L.M."/>
            <person name="do Amaral A.M."/>
            <person name="Bertolini M.C."/>
            <person name="Camargo L.E."/>
            <person name="Camarotte G."/>
            <person name="Cannavan F."/>
            <person name="Cardozo J."/>
            <person name="Chambergo F."/>
            <person name="Ciapina L.P."/>
            <person name="Cicarelli R.M."/>
            <person name="Coutinho L.L."/>
            <person name="Cursino-Santos J.R."/>
            <person name="El-Dorry H."/>
            <person name="Faria J.B."/>
            <person name="Ferreira A.J."/>
            <person name="Ferreira R.C."/>
            <person name="Ferro M.I."/>
            <person name="Formighieri E.F."/>
            <person name="Franco M.C."/>
            <person name="Greggio C.C."/>
            <person name="Gruber A."/>
            <person name="Katsuyama A.M."/>
            <person name="Kishi L.T."/>
            <person name="Leite R.P."/>
            <person name="Lemos E.G."/>
            <person name="Lemos M.V."/>
            <person name="Locali E.C."/>
            <person name="Machado M.A."/>
            <person name="Madeira A.M."/>
            <person name="Martinez-Rossi N.M."/>
            <person name="Martins E.C."/>
            <person name="Meidanis J."/>
            <person name="Menck C.F."/>
            <person name="Miyaki C.Y."/>
            <person name="Moon D.H."/>
            <person name="Moreira L.M."/>
            <person name="Novo M.T."/>
            <person name="Okura V.K."/>
            <person name="Oliveira M.C."/>
            <person name="Oliveira V.R."/>
            <person name="Pereira H.A."/>
            <person name="Rossi A."/>
            <person name="Sena J.A."/>
            <person name="Silva C."/>
            <person name="de Souza R.F."/>
            <person name="Spinola L.A."/>
            <person name="Takita M.A."/>
            <person name="Tamura R.E."/>
            <person name="Teixeira E.C."/>
            <person name="Tezza R.I."/>
            <person name="Trindade dos Santos M."/>
            <person name="Truffi D."/>
            <person name="Tsai S.M."/>
            <person name="White F.F."/>
            <person name="Setubal J.C."/>
            <person name="Kitajima J.P."/>
        </authorList>
    </citation>
    <scope>NUCLEOTIDE SEQUENCE [LARGE SCALE GENOMIC DNA]</scope>
    <source>
        <strain evidence="3 4">306</strain>
    </source>
</reference>
<evidence type="ECO:0000313" key="4">
    <source>
        <dbReference type="Proteomes" id="UP000000576"/>
    </source>
</evidence>
<dbReference type="EMBL" id="AE008923">
    <property type="protein sequence ID" value="AAM36440.1"/>
    <property type="molecule type" value="Genomic_DNA"/>
</dbReference>
<protein>
    <submittedName>
        <fullName evidence="3">Uncharacterized protein</fullName>
    </submittedName>
</protein>
<keyword evidence="2" id="KW-0812">Transmembrane</keyword>
<evidence type="ECO:0000313" key="3">
    <source>
        <dbReference type="EMBL" id="AAM36440.1"/>
    </source>
</evidence>
<feature type="compositionally biased region" description="Basic residues" evidence="1">
    <location>
        <begin position="153"/>
        <end position="162"/>
    </location>
</feature>
<feature type="compositionally biased region" description="Basic and acidic residues" evidence="1">
    <location>
        <begin position="130"/>
        <end position="140"/>
    </location>
</feature>
<keyword evidence="2" id="KW-1133">Transmembrane helix</keyword>
<dbReference type="KEGG" id="xac:XAC1572"/>
<feature type="transmembrane region" description="Helical" evidence="2">
    <location>
        <begin position="65"/>
        <end position="89"/>
    </location>
</feature>
<name>A0AAI7ZEN4_XANAC</name>
<organism evidence="3 4">
    <name type="scientific">Xanthomonas axonopodis pv. citri (strain 306)</name>
    <dbReference type="NCBI Taxonomy" id="190486"/>
    <lineage>
        <taxon>Bacteria</taxon>
        <taxon>Pseudomonadati</taxon>
        <taxon>Pseudomonadota</taxon>
        <taxon>Gammaproteobacteria</taxon>
        <taxon>Lysobacterales</taxon>
        <taxon>Lysobacteraceae</taxon>
        <taxon>Xanthomonas</taxon>
    </lineage>
</organism>
<evidence type="ECO:0000256" key="1">
    <source>
        <dbReference type="SAM" id="MobiDB-lite"/>
    </source>
</evidence>
<dbReference type="Proteomes" id="UP000000576">
    <property type="component" value="Chromosome"/>
</dbReference>
<dbReference type="AlphaFoldDB" id="A0AAI7ZEN4"/>
<gene>
    <name evidence="3" type="ordered locus">XAC1572</name>
</gene>
<feature type="transmembrane region" description="Helical" evidence="2">
    <location>
        <begin position="95"/>
        <end position="117"/>
    </location>
</feature>
<evidence type="ECO:0000256" key="2">
    <source>
        <dbReference type="SAM" id="Phobius"/>
    </source>
</evidence>